<dbReference type="GO" id="GO:0008168">
    <property type="term" value="F:methyltransferase activity"/>
    <property type="evidence" value="ECO:0007669"/>
    <property type="project" value="UniProtKB-KW"/>
</dbReference>
<keyword evidence="4 14" id="KW-0489">Methyltransferase</keyword>
<dbReference type="Proteomes" id="UP001150217">
    <property type="component" value="Unassembled WGS sequence"/>
</dbReference>
<gene>
    <name evidence="16" type="ORF">C8R41DRAFT_895882</name>
</gene>
<organism evidence="16 17">
    <name type="scientific">Lentinula lateritia</name>
    <dbReference type="NCBI Taxonomy" id="40482"/>
    <lineage>
        <taxon>Eukaryota</taxon>
        <taxon>Fungi</taxon>
        <taxon>Dikarya</taxon>
        <taxon>Basidiomycota</taxon>
        <taxon>Agaricomycotina</taxon>
        <taxon>Agaricomycetes</taxon>
        <taxon>Agaricomycetidae</taxon>
        <taxon>Agaricales</taxon>
        <taxon>Marasmiineae</taxon>
        <taxon>Omphalotaceae</taxon>
        <taxon>Lentinula</taxon>
    </lineage>
</organism>
<feature type="transmembrane region" description="Helical" evidence="15">
    <location>
        <begin position="64"/>
        <end position="83"/>
    </location>
</feature>
<keyword evidence="10 14" id="KW-0443">Lipid metabolism</keyword>
<dbReference type="PIRSF" id="PIRSF005444">
    <property type="entry name" value="PEMT"/>
    <property type="match status" value="1"/>
</dbReference>
<comment type="catalytic activity">
    <reaction evidence="14">
        <text>a 1,2-diacyl-sn-glycero-3-phospho-N,N-dimethylethanolamine + S-adenosyl-L-methionine = a 1,2-diacyl-sn-glycero-3-phosphocholine + S-adenosyl-L-homocysteine + H(+)</text>
        <dbReference type="Rhea" id="RHEA:32739"/>
        <dbReference type="ChEBI" id="CHEBI:15378"/>
        <dbReference type="ChEBI" id="CHEBI:57643"/>
        <dbReference type="ChEBI" id="CHEBI:57856"/>
        <dbReference type="ChEBI" id="CHEBI:59789"/>
        <dbReference type="ChEBI" id="CHEBI:64572"/>
    </reaction>
</comment>
<evidence type="ECO:0000256" key="7">
    <source>
        <dbReference type="ARBA" id="ARBA00022692"/>
    </source>
</evidence>
<keyword evidence="5 14" id="KW-0808">Transferase</keyword>
<dbReference type="PANTHER" id="PTHR15458">
    <property type="entry name" value="PHOSPHATIDYLETHANOLAMINE N-METHYLTRANSFERASE"/>
    <property type="match status" value="1"/>
</dbReference>
<evidence type="ECO:0000313" key="16">
    <source>
        <dbReference type="EMBL" id="KAJ4491680.1"/>
    </source>
</evidence>
<keyword evidence="7 14" id="KW-0812">Transmembrane</keyword>
<proteinExistence type="inferred from homology"/>
<evidence type="ECO:0000256" key="10">
    <source>
        <dbReference type="ARBA" id="ARBA00023098"/>
    </source>
</evidence>
<feature type="topological domain" description="Cytoplasmic" evidence="14">
    <location>
        <begin position="192"/>
        <end position="223"/>
    </location>
</feature>
<evidence type="ECO:0000256" key="15">
    <source>
        <dbReference type="SAM" id="Phobius"/>
    </source>
</evidence>
<comment type="subcellular location">
    <subcellularLocation>
        <location evidence="14">Endoplasmic reticulum membrane</location>
        <topology evidence="14">Multi-pass membrane protein</topology>
    </subcellularLocation>
    <subcellularLocation>
        <location evidence="14">Mitochondrion membrane</location>
        <topology evidence="14">Multi-pass membrane protein</topology>
    </subcellularLocation>
</comment>
<dbReference type="HAMAP" id="MF_03216">
    <property type="entry name" value="PLMT"/>
    <property type="match status" value="1"/>
</dbReference>
<name>A0ABQ8VG03_9AGAR</name>
<reference evidence="16" key="1">
    <citation type="submission" date="2022-08" db="EMBL/GenBank/DDBJ databases">
        <title>A Global Phylogenomic Analysis of the Shiitake Genus Lentinula.</title>
        <authorList>
            <consortium name="DOE Joint Genome Institute"/>
            <person name="Sierra-Patev S."/>
            <person name="Min B."/>
            <person name="Naranjo-Ortiz M."/>
            <person name="Looney B."/>
            <person name="Konkel Z."/>
            <person name="Slot J.C."/>
            <person name="Sakamoto Y."/>
            <person name="Steenwyk J.L."/>
            <person name="Rokas A."/>
            <person name="Carro J."/>
            <person name="Camarero S."/>
            <person name="Ferreira P."/>
            <person name="Molpeceres G."/>
            <person name="Ruiz-Duenas F.J."/>
            <person name="Serrano A."/>
            <person name="Henrissat B."/>
            <person name="Drula E."/>
            <person name="Hughes K.W."/>
            <person name="Mata J.L."/>
            <person name="Ishikawa N.K."/>
            <person name="Vargas-Isla R."/>
            <person name="Ushijima S."/>
            <person name="Smith C.A."/>
            <person name="Ahrendt S."/>
            <person name="Andreopoulos W."/>
            <person name="He G."/>
            <person name="Labutti K."/>
            <person name="Lipzen A."/>
            <person name="Ng V."/>
            <person name="Riley R."/>
            <person name="Sandor L."/>
            <person name="Barry K."/>
            <person name="Martinez A.T."/>
            <person name="Xiao Y."/>
            <person name="Gibbons J.G."/>
            <person name="Terashima K."/>
            <person name="Grigoriev I.V."/>
            <person name="Hibbett D.S."/>
        </authorList>
    </citation>
    <scope>NUCLEOTIDE SEQUENCE</scope>
    <source>
        <strain evidence="16">RHP3577 ss4</strain>
    </source>
</reference>
<feature type="transmembrane region" description="Helical" evidence="15">
    <location>
        <begin position="103"/>
        <end position="122"/>
    </location>
</feature>
<keyword evidence="8 14" id="KW-0256">Endoplasmic reticulum</keyword>
<comment type="pathway">
    <text evidence="2">Lipid metabolism.</text>
</comment>
<feature type="topological domain" description="Lumenal" evidence="14">
    <location>
        <begin position="128"/>
        <end position="170"/>
    </location>
</feature>
<accession>A0ABQ8VG03</accession>
<feature type="topological domain" description="Lumenal" evidence="14">
    <location>
        <begin position="45"/>
        <end position="56"/>
    </location>
</feature>
<protein>
    <recommendedName>
        <fullName evidence="14">Phosphatidyl-N-methylethanolamine N-methyltransferase</fullName>
        <ecNumber evidence="14">2.1.1.71</ecNumber>
    </recommendedName>
    <alternativeName>
        <fullName evidence="14">Phospholipid methyltransferase</fullName>
        <shortName evidence="14">PLMT</shortName>
    </alternativeName>
</protein>
<evidence type="ECO:0000256" key="11">
    <source>
        <dbReference type="ARBA" id="ARBA00023136"/>
    </source>
</evidence>
<evidence type="ECO:0000256" key="6">
    <source>
        <dbReference type="ARBA" id="ARBA00022691"/>
    </source>
</evidence>
<sequence length="223" mass="25133">MDSSFVRLSLQNSQRFIPFDLSEPTLWVSMISIAFSPAVWNIVARNEYRNHTLTRKVFGGNARAACHFLAAVIFSFGMLRDVLYRHALLQQPHKLLLPQPWNTLVGGVLIIGGQALVMSSTWQLGITGTYMGDYFGILKDSRVEGFPFNVLRDPMYVGSTICFTGGAFWGERPIGLLVSLWVYLVYAIALQFEGPFTDMIYSTRAKLQAPEHYADDAEVKKRL</sequence>
<feature type="intramembrane region" description="Helical" evidence="14">
    <location>
        <begin position="24"/>
        <end position="44"/>
    </location>
</feature>
<evidence type="ECO:0000256" key="3">
    <source>
        <dbReference type="ARBA" id="ARBA00022516"/>
    </source>
</evidence>
<dbReference type="InterPro" id="IPR007318">
    <property type="entry name" value="Phopholipid_MeTrfase"/>
</dbReference>
<dbReference type="EMBL" id="JANVFT010000041">
    <property type="protein sequence ID" value="KAJ4491680.1"/>
    <property type="molecule type" value="Genomic_DNA"/>
</dbReference>
<evidence type="ECO:0000256" key="14">
    <source>
        <dbReference type="HAMAP-Rule" id="MF_03216"/>
    </source>
</evidence>
<evidence type="ECO:0000256" key="4">
    <source>
        <dbReference type="ARBA" id="ARBA00022603"/>
    </source>
</evidence>
<keyword evidence="12 14" id="KW-0594">Phospholipid biosynthesis</keyword>
<keyword evidence="3 14" id="KW-0444">Lipid biosynthesis</keyword>
<comment type="pathway">
    <text evidence="1 14">Phospholipid metabolism; phosphatidylcholine biosynthesis.</text>
</comment>
<dbReference type="PROSITE" id="PS51599">
    <property type="entry name" value="SAM_PEMT_PEM2"/>
    <property type="match status" value="1"/>
</dbReference>
<evidence type="ECO:0000256" key="12">
    <source>
        <dbReference type="ARBA" id="ARBA00023209"/>
    </source>
</evidence>
<feature type="topological domain" description="Lumenal" evidence="14">
    <location>
        <begin position="1"/>
        <end position="23"/>
    </location>
</feature>
<comment type="catalytic activity">
    <reaction evidence="14">
        <text>a 1,2-diacyl-sn-glycero-3-phospho-N-methylethanolamine + S-adenosyl-L-methionine = a 1,2-diacyl-sn-glycero-3-phospho-N,N-dimethylethanolamine + S-adenosyl-L-homocysteine + H(+)</text>
        <dbReference type="Rhea" id="RHEA:32735"/>
        <dbReference type="ChEBI" id="CHEBI:15378"/>
        <dbReference type="ChEBI" id="CHEBI:57856"/>
        <dbReference type="ChEBI" id="CHEBI:59789"/>
        <dbReference type="ChEBI" id="CHEBI:64572"/>
        <dbReference type="ChEBI" id="CHEBI:64573"/>
        <dbReference type="EC" id="2.1.1.71"/>
    </reaction>
</comment>
<evidence type="ECO:0000256" key="1">
    <source>
        <dbReference type="ARBA" id="ARBA00004969"/>
    </source>
</evidence>
<dbReference type="PANTHER" id="PTHR15458:SF5">
    <property type="entry name" value="PHOSPHATIDYLETHANOLAMINE N-METHYLTRANSFERASE"/>
    <property type="match status" value="1"/>
</dbReference>
<keyword evidence="14" id="KW-0496">Mitochondrion</keyword>
<feature type="topological domain" description="Cytoplasmic" evidence="14">
    <location>
        <begin position="80"/>
        <end position="106"/>
    </location>
</feature>
<keyword evidence="17" id="KW-1185">Reference proteome</keyword>
<keyword evidence="6 14" id="KW-0949">S-adenosyl-L-methionine</keyword>
<dbReference type="GO" id="GO:0032259">
    <property type="term" value="P:methylation"/>
    <property type="evidence" value="ECO:0007669"/>
    <property type="project" value="UniProtKB-KW"/>
</dbReference>
<evidence type="ECO:0000256" key="9">
    <source>
        <dbReference type="ARBA" id="ARBA00022989"/>
    </source>
</evidence>
<evidence type="ECO:0000313" key="17">
    <source>
        <dbReference type="Proteomes" id="UP001150217"/>
    </source>
</evidence>
<evidence type="ECO:0000256" key="2">
    <source>
        <dbReference type="ARBA" id="ARBA00005189"/>
    </source>
</evidence>
<feature type="binding site" evidence="14">
    <location>
        <begin position="193"/>
        <end position="194"/>
    </location>
    <ligand>
        <name>S-adenosyl-L-methionine</name>
        <dbReference type="ChEBI" id="CHEBI:59789"/>
    </ligand>
</feature>
<dbReference type="Pfam" id="PF04191">
    <property type="entry name" value="PEMT"/>
    <property type="match status" value="1"/>
</dbReference>
<dbReference type="EC" id="2.1.1.71" evidence="14"/>
<feature type="transmembrane region" description="Helical" evidence="15">
    <location>
        <begin position="25"/>
        <end position="43"/>
    </location>
</feature>
<keyword evidence="13 14" id="KW-1208">Phospholipid metabolism</keyword>
<comment type="function">
    <text evidence="14">Catalyzes the second two steps of the methylation pathway of phosphatidylcholine biosynthesis, the SAM-dependent methylation of phosphatidylmonomethylethanolamine (PMME) to phosphatidyldimethylethanolamine (PDME) and of PDME to phosphatidylcholine (PC).</text>
</comment>
<evidence type="ECO:0000256" key="5">
    <source>
        <dbReference type="ARBA" id="ARBA00022679"/>
    </source>
</evidence>
<evidence type="ECO:0000256" key="13">
    <source>
        <dbReference type="ARBA" id="ARBA00023264"/>
    </source>
</evidence>
<keyword evidence="11 14" id="KW-0472">Membrane</keyword>
<comment type="caution">
    <text evidence="16">The sequence shown here is derived from an EMBL/GenBank/DDBJ whole genome shotgun (WGS) entry which is preliminary data.</text>
</comment>
<dbReference type="Gene3D" id="1.20.120.1630">
    <property type="match status" value="1"/>
</dbReference>
<keyword evidence="9 14" id="KW-1133">Transmembrane helix</keyword>
<feature type="binding site" evidence="14">
    <location>
        <begin position="111"/>
        <end position="113"/>
    </location>
    <ligand>
        <name>S-adenosyl-L-methionine</name>
        <dbReference type="ChEBI" id="CHEBI:59789"/>
    </ligand>
</feature>
<feature type="transmembrane region" description="Helical" evidence="15">
    <location>
        <begin position="174"/>
        <end position="192"/>
    </location>
</feature>
<evidence type="ECO:0000256" key="8">
    <source>
        <dbReference type="ARBA" id="ARBA00022824"/>
    </source>
</evidence>
<comment type="similarity">
    <text evidence="14">Belongs to the class VI-like SAM-binding methyltransferase superfamily. PEMT/PEM2 methyltransferase family.</text>
</comment>
<dbReference type="InterPro" id="IPR024960">
    <property type="entry name" value="PEMT/MFAP"/>
</dbReference>